<evidence type="ECO:0000256" key="2">
    <source>
        <dbReference type="ARBA" id="ARBA00005441"/>
    </source>
</evidence>
<dbReference type="GO" id="GO:0005886">
    <property type="term" value="C:plasma membrane"/>
    <property type="evidence" value="ECO:0007669"/>
    <property type="project" value="TreeGrafter"/>
</dbReference>
<dbReference type="GO" id="GO:0000139">
    <property type="term" value="C:Golgi membrane"/>
    <property type="evidence" value="ECO:0007669"/>
    <property type="project" value="TreeGrafter"/>
</dbReference>
<dbReference type="eggNOG" id="KOG3058">
    <property type="taxonomic scope" value="Eukaryota"/>
</dbReference>
<dbReference type="EMBL" id="AFYH01018807">
    <property type="status" value="NOT_ANNOTATED_CDS"/>
    <property type="molecule type" value="Genomic_DNA"/>
</dbReference>
<evidence type="ECO:0000256" key="6">
    <source>
        <dbReference type="ARBA" id="ARBA00022989"/>
    </source>
</evidence>
<dbReference type="GO" id="GO:0047493">
    <property type="term" value="F:ceramide cholinephosphotransferase activity"/>
    <property type="evidence" value="ECO:0007669"/>
    <property type="project" value="TreeGrafter"/>
</dbReference>
<reference evidence="13" key="1">
    <citation type="submission" date="2011-08" db="EMBL/GenBank/DDBJ databases">
        <title>The draft genome of Latimeria chalumnae.</title>
        <authorList>
            <person name="Di Palma F."/>
            <person name="Alfoldi J."/>
            <person name="Johnson J."/>
            <person name="Berlin A."/>
            <person name="Gnerre S."/>
            <person name="Jaffe D."/>
            <person name="MacCallum I."/>
            <person name="Young S."/>
            <person name="Walker B.J."/>
            <person name="Lander E."/>
            <person name="Lindblad-Toh K."/>
        </authorList>
    </citation>
    <scope>NUCLEOTIDE SEQUENCE [LARGE SCALE GENOMIC DNA]</scope>
    <source>
        <strain evidence="13">Wild caught</strain>
    </source>
</reference>
<comment type="catalytic activity">
    <reaction evidence="9">
        <text>an N-acylsphing-4-enine + a 1,2-diacyl-sn-glycero-3-phosphoethanolamine = an N-acylsphing-4-enine 1-phosphoethanolamine + a 1,2-diacyl-sn-glycerol</text>
        <dbReference type="Rhea" id="RHEA:36079"/>
        <dbReference type="ChEBI" id="CHEBI:17815"/>
        <dbReference type="ChEBI" id="CHEBI:52639"/>
        <dbReference type="ChEBI" id="CHEBI:64612"/>
        <dbReference type="ChEBI" id="CHEBI:73203"/>
    </reaction>
    <physiologicalReaction direction="left-to-right" evidence="9">
        <dbReference type="Rhea" id="RHEA:36080"/>
    </physiologicalReaction>
</comment>
<organism evidence="12 13">
    <name type="scientific">Latimeria chalumnae</name>
    <name type="common">Coelacanth</name>
    <dbReference type="NCBI Taxonomy" id="7897"/>
    <lineage>
        <taxon>Eukaryota</taxon>
        <taxon>Metazoa</taxon>
        <taxon>Chordata</taxon>
        <taxon>Craniata</taxon>
        <taxon>Vertebrata</taxon>
        <taxon>Euteleostomi</taxon>
        <taxon>Coelacanthiformes</taxon>
        <taxon>Coelacanthidae</taxon>
        <taxon>Latimeria</taxon>
    </lineage>
</organism>
<dbReference type="GO" id="GO:0033188">
    <property type="term" value="F:sphingomyelin synthase activity"/>
    <property type="evidence" value="ECO:0007669"/>
    <property type="project" value="TreeGrafter"/>
</dbReference>
<dbReference type="Ensembl" id="ENSLACT00000019673.1">
    <property type="protein sequence ID" value="ENSLACP00000019535.1"/>
    <property type="gene ID" value="ENSLACG00000017178.1"/>
</dbReference>
<dbReference type="CDD" id="cd01610">
    <property type="entry name" value="PAP2_like"/>
    <property type="match status" value="1"/>
</dbReference>
<evidence type="ECO:0000256" key="5">
    <source>
        <dbReference type="ARBA" id="ARBA00022919"/>
    </source>
</evidence>
<feature type="domain" description="Sphingomyelin synthase-like" evidence="11">
    <location>
        <begin position="161"/>
        <end position="233"/>
    </location>
</feature>
<dbReference type="GO" id="GO:0006686">
    <property type="term" value="P:sphingomyelin biosynthetic process"/>
    <property type="evidence" value="ECO:0007669"/>
    <property type="project" value="TreeGrafter"/>
</dbReference>
<sequence length="278" mass="32151">IKIIVTSGGDKYPSEWWKTLAMLVYAILAFLVTSIGVVIVNNWVPAKELAPPLPDLFFRYIGHYDWAFKICELNAWILFMLWTIQWLFLRHKSIVGRRYLFILGTLCVYRSLTMIVTVLPIPGNHLNCEPKASGDYMALLKQSLKLRSGGRMLANGSRTLCSDYVYSGHAATMILTYLFIQTYSPRKFWLYQWACCFLCVTGVLLILLAHNHYTLDVIVAYFVTTRLFWMYHTLANNKTLKTHSAQNPQSQVWWFGIFQFCEENVMGTLPQSFSWPIS</sequence>
<dbReference type="EMBL" id="AFYH01018806">
    <property type="status" value="NOT_ANNOTATED_CDS"/>
    <property type="molecule type" value="Genomic_DNA"/>
</dbReference>
<dbReference type="OMA" id="MTTICAS"/>
<keyword evidence="4 10" id="KW-0812">Transmembrane</keyword>
<accession>H3BCB4</accession>
<name>H3BCB4_LATCH</name>
<evidence type="ECO:0000256" key="3">
    <source>
        <dbReference type="ARBA" id="ARBA00022679"/>
    </source>
</evidence>
<keyword evidence="13" id="KW-1185">Reference proteome</keyword>
<evidence type="ECO:0000256" key="4">
    <source>
        <dbReference type="ARBA" id="ARBA00022692"/>
    </source>
</evidence>
<dbReference type="PANTHER" id="PTHR21290:SF27">
    <property type="entry name" value="PHOSPHATIDYLCHOLINE:CERAMIDE CHOLINEPHOSPHOTRANSFERASE 1"/>
    <property type="match status" value="1"/>
</dbReference>
<evidence type="ECO:0000259" key="11">
    <source>
        <dbReference type="Pfam" id="PF14360"/>
    </source>
</evidence>
<feature type="transmembrane region" description="Helical" evidence="10">
    <location>
        <begin position="20"/>
        <end position="46"/>
    </location>
</feature>
<evidence type="ECO:0000313" key="12">
    <source>
        <dbReference type="Ensembl" id="ENSLACP00000019535.1"/>
    </source>
</evidence>
<keyword evidence="5" id="KW-0746">Sphingolipid metabolism</keyword>
<feature type="transmembrane region" description="Helical" evidence="10">
    <location>
        <begin position="188"/>
        <end position="207"/>
    </location>
</feature>
<dbReference type="PANTHER" id="PTHR21290">
    <property type="entry name" value="SPHINGOMYELIN SYNTHETASE"/>
    <property type="match status" value="1"/>
</dbReference>
<evidence type="ECO:0000256" key="1">
    <source>
        <dbReference type="ARBA" id="ARBA00004141"/>
    </source>
</evidence>
<dbReference type="HOGENOM" id="CLU_027104_0_1_1"/>
<dbReference type="GeneTree" id="ENSGT00940000157370"/>
<dbReference type="AlphaFoldDB" id="H3BCB4"/>
<dbReference type="GO" id="GO:0046513">
    <property type="term" value="P:ceramide biosynthetic process"/>
    <property type="evidence" value="ECO:0007669"/>
    <property type="project" value="TreeGrafter"/>
</dbReference>
<reference evidence="12" key="2">
    <citation type="submission" date="2025-08" db="UniProtKB">
        <authorList>
            <consortium name="Ensembl"/>
        </authorList>
    </citation>
    <scope>IDENTIFICATION</scope>
</reference>
<keyword evidence="3" id="KW-0808">Transferase</keyword>
<protein>
    <recommendedName>
        <fullName evidence="11">Sphingomyelin synthase-like domain-containing protein</fullName>
    </recommendedName>
</protein>
<comment type="similarity">
    <text evidence="2">Belongs to the sphingomyelin synthase family.</text>
</comment>
<keyword evidence="6 10" id="KW-1133">Transmembrane helix</keyword>
<dbReference type="STRING" id="7897.ENSLACP00000019535"/>
<dbReference type="InParanoid" id="H3BCB4"/>
<dbReference type="InterPro" id="IPR025749">
    <property type="entry name" value="Sphingomyelin_synth-like_dom"/>
</dbReference>
<feature type="transmembrane region" description="Helical" evidence="10">
    <location>
        <begin position="66"/>
        <end position="88"/>
    </location>
</feature>
<evidence type="ECO:0000256" key="8">
    <source>
        <dbReference type="ARBA" id="ARBA00023136"/>
    </source>
</evidence>
<evidence type="ECO:0000256" key="9">
    <source>
        <dbReference type="ARBA" id="ARBA00049904"/>
    </source>
</evidence>
<reference evidence="12" key="3">
    <citation type="submission" date="2025-09" db="UniProtKB">
        <authorList>
            <consortium name="Ensembl"/>
        </authorList>
    </citation>
    <scope>IDENTIFICATION</scope>
</reference>
<feature type="transmembrane region" description="Helical" evidence="10">
    <location>
        <begin position="100"/>
        <end position="121"/>
    </location>
</feature>
<feature type="transmembrane region" description="Helical" evidence="10">
    <location>
        <begin position="213"/>
        <end position="231"/>
    </location>
</feature>
<proteinExistence type="inferred from homology"/>
<comment type="subcellular location">
    <subcellularLocation>
        <location evidence="1">Membrane</location>
        <topology evidence="1">Multi-pass membrane protein</topology>
    </subcellularLocation>
</comment>
<evidence type="ECO:0000313" key="13">
    <source>
        <dbReference type="Proteomes" id="UP000008672"/>
    </source>
</evidence>
<dbReference type="GO" id="GO:0005789">
    <property type="term" value="C:endoplasmic reticulum membrane"/>
    <property type="evidence" value="ECO:0007669"/>
    <property type="project" value="TreeGrafter"/>
</dbReference>
<dbReference type="InterPro" id="IPR045221">
    <property type="entry name" value="Sphingomyelin_synth-like"/>
</dbReference>
<dbReference type="Pfam" id="PF14360">
    <property type="entry name" value="PAP2_C"/>
    <property type="match status" value="1"/>
</dbReference>
<keyword evidence="7" id="KW-0443">Lipid metabolism</keyword>
<keyword evidence="8 10" id="KW-0472">Membrane</keyword>
<evidence type="ECO:0000256" key="7">
    <source>
        <dbReference type="ARBA" id="ARBA00023098"/>
    </source>
</evidence>
<dbReference type="Proteomes" id="UP000008672">
    <property type="component" value="Unassembled WGS sequence"/>
</dbReference>
<evidence type="ECO:0000256" key="10">
    <source>
        <dbReference type="SAM" id="Phobius"/>
    </source>
</evidence>